<dbReference type="Proteomes" id="UP000240080">
    <property type="component" value="Chromosome 17"/>
</dbReference>
<dbReference type="OMA" id="RMHAPHR"/>
<name>A0A2R9C807_PANPA</name>
<proteinExistence type="predicted"/>
<feature type="region of interest" description="Disordered" evidence="1">
    <location>
        <begin position="1"/>
        <end position="21"/>
    </location>
</feature>
<keyword evidence="3" id="KW-1185">Reference proteome</keyword>
<dbReference type="RefSeq" id="XP_003818050.1">
    <property type="nucleotide sequence ID" value="XM_003818002.6"/>
</dbReference>
<dbReference type="AlphaFoldDB" id="A0A2R9C807"/>
<evidence type="ECO:0000313" key="2">
    <source>
        <dbReference type="Ensembl" id="ENSPPAP00000037949.1"/>
    </source>
</evidence>
<sequence>MFDFSFPTPASAGTRMGPASCGGRSLHLPQLRFSRVDATAVTDVPFQRMHAPHRAPEVFCSRSSRGAGRGHPTPTPRVRWALAGNQPRCCAQLLSGRGGSGAQLRAGWVRGAAAGNLFILLLGKGDGEEEGTVLSYSSMVHISNITGIVGTTVSKTKPALVLMELTF</sequence>
<accession>A0A2R9C807</accession>
<protein>
    <submittedName>
        <fullName evidence="2">Uncharacterized protein</fullName>
    </submittedName>
</protein>
<dbReference type="GeneTree" id="ENSGT00390000003008"/>
<dbReference type="Ensembl" id="ENSPPAT00000060851.1">
    <property type="protein sequence ID" value="ENSPPAP00000037949.1"/>
    <property type="gene ID" value="ENSPPAG00000041711.1"/>
</dbReference>
<reference evidence="2 3" key="1">
    <citation type="journal article" date="2012" name="Nature">
        <title>The bonobo genome compared with the chimpanzee and human genomes.</title>
        <authorList>
            <person name="Prufer K."/>
            <person name="Munch K."/>
            <person name="Hellmann I."/>
            <person name="Akagi K."/>
            <person name="Miller J.R."/>
            <person name="Walenz B."/>
            <person name="Koren S."/>
            <person name="Sutton G."/>
            <person name="Kodira C."/>
            <person name="Winer R."/>
            <person name="Knight J.R."/>
            <person name="Mullikin J.C."/>
            <person name="Meader S.J."/>
            <person name="Ponting C.P."/>
            <person name="Lunter G."/>
            <person name="Higashino S."/>
            <person name="Hobolth A."/>
            <person name="Dutheil J."/>
            <person name="Karakoc E."/>
            <person name="Alkan C."/>
            <person name="Sajjadian S."/>
            <person name="Catacchio C.R."/>
            <person name="Ventura M."/>
            <person name="Marques-Bonet T."/>
            <person name="Eichler E.E."/>
            <person name="Andre C."/>
            <person name="Atencia R."/>
            <person name="Mugisha L."/>
            <person name="Junhold J."/>
            <person name="Patterson N."/>
            <person name="Siebauer M."/>
            <person name="Good J.M."/>
            <person name="Fischer A."/>
            <person name="Ptak S.E."/>
            <person name="Lachmann M."/>
            <person name="Symer D.E."/>
            <person name="Mailund T."/>
            <person name="Schierup M.H."/>
            <person name="Andres A.M."/>
            <person name="Kelso J."/>
            <person name="Paabo S."/>
        </authorList>
    </citation>
    <scope>NUCLEOTIDE SEQUENCE [LARGE SCALE GENOMIC DNA]</scope>
</reference>
<dbReference type="GeneID" id="100978810"/>
<dbReference type="EMBL" id="AJFE02061566">
    <property type="status" value="NOT_ANNOTATED_CDS"/>
    <property type="molecule type" value="Genomic_DNA"/>
</dbReference>
<dbReference type="Bgee" id="ENSPPAG00000041711">
    <property type="expression patterns" value="Expressed in prefrontal cortex and 1 other cell type or tissue"/>
</dbReference>
<organism evidence="2 3">
    <name type="scientific">Pan paniscus</name>
    <name type="common">Pygmy chimpanzee</name>
    <name type="synonym">Bonobo</name>
    <dbReference type="NCBI Taxonomy" id="9597"/>
    <lineage>
        <taxon>Eukaryota</taxon>
        <taxon>Metazoa</taxon>
        <taxon>Chordata</taxon>
        <taxon>Craniata</taxon>
        <taxon>Vertebrata</taxon>
        <taxon>Euteleostomi</taxon>
        <taxon>Mammalia</taxon>
        <taxon>Eutheria</taxon>
        <taxon>Euarchontoglires</taxon>
        <taxon>Primates</taxon>
        <taxon>Haplorrhini</taxon>
        <taxon>Catarrhini</taxon>
        <taxon>Hominidae</taxon>
        <taxon>Pan</taxon>
    </lineage>
</organism>
<reference evidence="2" key="2">
    <citation type="submission" date="2025-08" db="UniProtKB">
        <authorList>
            <consortium name="Ensembl"/>
        </authorList>
    </citation>
    <scope>IDENTIFICATION</scope>
</reference>
<evidence type="ECO:0000256" key="1">
    <source>
        <dbReference type="SAM" id="MobiDB-lite"/>
    </source>
</evidence>
<dbReference type="KEGG" id="pps:100978810"/>
<reference evidence="2" key="3">
    <citation type="submission" date="2025-09" db="UniProtKB">
        <authorList>
            <consortium name="Ensembl"/>
        </authorList>
    </citation>
    <scope>IDENTIFICATION</scope>
</reference>
<evidence type="ECO:0000313" key="3">
    <source>
        <dbReference type="Proteomes" id="UP000240080"/>
    </source>
</evidence>